<feature type="domain" description="Exopolyphosphatase C-terminal" evidence="2">
    <location>
        <begin position="328"/>
        <end position="494"/>
    </location>
</feature>
<evidence type="ECO:0000259" key="2">
    <source>
        <dbReference type="Pfam" id="PF21697"/>
    </source>
</evidence>
<dbReference type="InterPro" id="IPR043129">
    <property type="entry name" value="ATPase_NBD"/>
</dbReference>
<protein>
    <submittedName>
        <fullName evidence="3">Exopolyphosphatase</fullName>
        <ecNumber evidence="3">3.6.1.11</ecNumber>
    </submittedName>
</protein>
<name>A0A3B0RS80_9ZZZZ</name>
<dbReference type="InterPro" id="IPR048951">
    <property type="entry name" value="Ppx_C"/>
</dbReference>
<evidence type="ECO:0000259" key="1">
    <source>
        <dbReference type="Pfam" id="PF02541"/>
    </source>
</evidence>
<dbReference type="InterPro" id="IPR050273">
    <property type="entry name" value="GppA/Ppx_hydrolase"/>
</dbReference>
<keyword evidence="3" id="KW-0378">Hydrolase</keyword>
<dbReference type="SUPFAM" id="SSF53067">
    <property type="entry name" value="Actin-like ATPase domain"/>
    <property type="match status" value="2"/>
</dbReference>
<sequence>MSKATSFRAVLPKFAPVAVVDIGSNSVRLVVYDAMRRAPSPVFNEKILCGLGRGVAATGMLSEQGVERALKALARFGALSEQIGVGDCYAIATAAAREAKNGKKFITAAEKALGRKIRVLTGEEEARYAAMGVMSSIPGVDGVVGDLGGGSLELVSIADGKITTGVTLPLGPFRLMDAVSASSLTAKEIVETALTESGLLKAMKDRPFYAVGGAWRNLAKLHMLQSNHPLSILQQYSLSPTAARSVSILVGGMQTSELRETDAISKKRADTLPLASLVLDRLLALGEPSQVVFSVYGVREGVLFDKLKKEKRKQDPLLAGCWDFARRYARSPEHENELRDWSDVLFASLKLQESKDEQRLRHAACLMADIGWRALPDYRGTRALSLISQASIVGIDHPGRAFVALTIFLRYCGPRKDAPENFSTLLTGETEARARILAATLRLAYTLTAAMPGMLPKIKLTMTGDNKLRLSLPEQHQALAGEVVEKHLEQLADLLKCPSELQITG</sequence>
<feature type="domain" description="Ppx/GppA phosphatase N-terminal" evidence="1">
    <location>
        <begin position="31"/>
        <end position="310"/>
    </location>
</feature>
<reference evidence="3" key="1">
    <citation type="submission" date="2018-06" db="EMBL/GenBank/DDBJ databases">
        <authorList>
            <person name="Zhirakovskaya E."/>
        </authorList>
    </citation>
    <scope>NUCLEOTIDE SEQUENCE</scope>
</reference>
<dbReference type="InterPro" id="IPR003695">
    <property type="entry name" value="Ppx_GppA_N"/>
</dbReference>
<evidence type="ECO:0000313" key="3">
    <source>
        <dbReference type="EMBL" id="VAV86405.1"/>
    </source>
</evidence>
<proteinExistence type="predicted"/>
<dbReference type="GO" id="GO:0004309">
    <property type="term" value="F:exopolyphosphatase activity"/>
    <property type="evidence" value="ECO:0007669"/>
    <property type="project" value="UniProtKB-EC"/>
</dbReference>
<gene>
    <name evidence="3" type="ORF">MNBD_ALPHA08-2111</name>
</gene>
<dbReference type="Pfam" id="PF21697">
    <property type="entry name" value="Ppx_C"/>
    <property type="match status" value="1"/>
</dbReference>
<dbReference type="Gene3D" id="3.30.420.150">
    <property type="entry name" value="Exopolyphosphatase. Domain 2"/>
    <property type="match status" value="1"/>
</dbReference>
<dbReference type="AlphaFoldDB" id="A0A3B0RS80"/>
<dbReference type="Gene3D" id="3.30.420.40">
    <property type="match status" value="1"/>
</dbReference>
<dbReference type="EMBL" id="UOEC01000003">
    <property type="protein sequence ID" value="VAV86405.1"/>
    <property type="molecule type" value="Genomic_DNA"/>
</dbReference>
<accession>A0A3B0RS80</accession>
<dbReference type="Pfam" id="PF02541">
    <property type="entry name" value="Ppx-GppA"/>
    <property type="match status" value="1"/>
</dbReference>
<dbReference type="CDD" id="cd24052">
    <property type="entry name" value="ASKHA_NBD_HpPPX-GppA-like"/>
    <property type="match status" value="1"/>
</dbReference>
<dbReference type="Gene3D" id="1.10.3210.10">
    <property type="entry name" value="Hypothetical protein af1432"/>
    <property type="match status" value="1"/>
</dbReference>
<dbReference type="SUPFAM" id="SSF109604">
    <property type="entry name" value="HD-domain/PDEase-like"/>
    <property type="match status" value="1"/>
</dbReference>
<dbReference type="PANTHER" id="PTHR30005">
    <property type="entry name" value="EXOPOLYPHOSPHATASE"/>
    <property type="match status" value="1"/>
</dbReference>
<organism evidence="3">
    <name type="scientific">hydrothermal vent metagenome</name>
    <dbReference type="NCBI Taxonomy" id="652676"/>
    <lineage>
        <taxon>unclassified sequences</taxon>
        <taxon>metagenomes</taxon>
        <taxon>ecological metagenomes</taxon>
    </lineage>
</organism>
<dbReference type="PANTHER" id="PTHR30005:SF0">
    <property type="entry name" value="RETROGRADE REGULATION PROTEIN 2"/>
    <property type="match status" value="1"/>
</dbReference>
<dbReference type="EC" id="3.6.1.11" evidence="3"/>